<reference evidence="1" key="2">
    <citation type="submission" date="2025-09" db="UniProtKB">
        <authorList>
            <consortium name="EnsemblPlants"/>
        </authorList>
    </citation>
    <scope>IDENTIFICATION</scope>
</reference>
<name>A0ACD5XEX9_AVESA</name>
<protein>
    <submittedName>
        <fullName evidence="1">Uncharacterized protein</fullName>
    </submittedName>
</protein>
<reference evidence="1" key="1">
    <citation type="submission" date="2021-05" db="EMBL/GenBank/DDBJ databases">
        <authorList>
            <person name="Scholz U."/>
            <person name="Mascher M."/>
            <person name="Fiebig A."/>
        </authorList>
    </citation>
    <scope>NUCLEOTIDE SEQUENCE [LARGE SCALE GENOMIC DNA]</scope>
</reference>
<keyword evidence="2" id="KW-1185">Reference proteome</keyword>
<proteinExistence type="predicted"/>
<evidence type="ECO:0000313" key="1">
    <source>
        <dbReference type="EnsemblPlants" id="AVESA.00010b.r2.5AG0803920.1.CDS"/>
    </source>
</evidence>
<accession>A0ACD5XEX9</accession>
<dbReference type="Proteomes" id="UP001732700">
    <property type="component" value="Chromosome 5A"/>
</dbReference>
<sequence length="258" mass="28142">MAGRLHQSLLLAALLATISAGSTAGDIAVTGNNKVRVEVYYESLCPYSSRFVVNQLANAFKEGLLDGAEVSLVPYGNAEVGTFGAMSCQHGYEECLLNTVEACAIDAWPDVKVHFGFIYCIEDLVVKNRHREWESCFQKQGLDQRRISKCYKSGQGLRLVLKYGRQTGQLVPPHKFVPWVVVDGKPLGNDYRNLESYICKAYQGNPPKACQTLGHPPVIEQVVDTDSSVGSNSGYVEPDCAEDGGVDNNEMVLADGDS</sequence>
<dbReference type="EnsemblPlants" id="AVESA.00010b.r2.5AG0803920.1">
    <property type="protein sequence ID" value="AVESA.00010b.r2.5AG0803920.1.CDS"/>
    <property type="gene ID" value="AVESA.00010b.r2.5AG0803920"/>
</dbReference>
<organism evidence="1 2">
    <name type="scientific">Avena sativa</name>
    <name type="common">Oat</name>
    <dbReference type="NCBI Taxonomy" id="4498"/>
    <lineage>
        <taxon>Eukaryota</taxon>
        <taxon>Viridiplantae</taxon>
        <taxon>Streptophyta</taxon>
        <taxon>Embryophyta</taxon>
        <taxon>Tracheophyta</taxon>
        <taxon>Spermatophyta</taxon>
        <taxon>Magnoliopsida</taxon>
        <taxon>Liliopsida</taxon>
        <taxon>Poales</taxon>
        <taxon>Poaceae</taxon>
        <taxon>BOP clade</taxon>
        <taxon>Pooideae</taxon>
        <taxon>Poodae</taxon>
        <taxon>Poeae</taxon>
        <taxon>Poeae Chloroplast Group 1 (Aveneae type)</taxon>
        <taxon>Aveninae</taxon>
        <taxon>Avena</taxon>
    </lineage>
</organism>
<evidence type="ECO:0000313" key="2">
    <source>
        <dbReference type="Proteomes" id="UP001732700"/>
    </source>
</evidence>